<evidence type="ECO:0000313" key="4">
    <source>
        <dbReference type="Proteomes" id="UP000661691"/>
    </source>
</evidence>
<dbReference type="InterPro" id="IPR000740">
    <property type="entry name" value="GrpE"/>
</dbReference>
<dbReference type="AlphaFoldDB" id="A0A926RXE2"/>
<dbReference type="RefSeq" id="WP_191140956.1">
    <property type="nucleotide sequence ID" value="NZ_JACXAG020000010.1"/>
</dbReference>
<feature type="compositionally biased region" description="Basic and acidic residues" evidence="2">
    <location>
        <begin position="1"/>
        <end position="16"/>
    </location>
</feature>
<dbReference type="GO" id="GO:0042803">
    <property type="term" value="F:protein homodimerization activity"/>
    <property type="evidence" value="ECO:0007669"/>
    <property type="project" value="InterPro"/>
</dbReference>
<dbReference type="SUPFAM" id="SSF51064">
    <property type="entry name" value="Head domain of nucleotide exchange factor GrpE"/>
    <property type="match status" value="1"/>
</dbReference>
<gene>
    <name evidence="3" type="primary">grpE</name>
    <name evidence="3" type="ORF">IC620_08700</name>
</gene>
<dbReference type="InterPro" id="IPR009012">
    <property type="entry name" value="GrpE_head"/>
</dbReference>
<dbReference type="Gene3D" id="2.30.22.10">
    <property type="entry name" value="Head domain of nucleotide exchange factor GrpE"/>
    <property type="match status" value="1"/>
</dbReference>
<reference evidence="3" key="1">
    <citation type="submission" date="2020-09" db="EMBL/GenBank/DDBJ databases">
        <title>A novel bacterium of genus Hazenella, isolated from South China Sea.</title>
        <authorList>
            <person name="Huang H."/>
            <person name="Mo K."/>
            <person name="Hu Y."/>
        </authorList>
    </citation>
    <scope>NUCLEOTIDE SEQUENCE</scope>
    <source>
        <strain evidence="3">IB182357</strain>
    </source>
</reference>
<evidence type="ECO:0000256" key="2">
    <source>
        <dbReference type="SAM" id="MobiDB-lite"/>
    </source>
</evidence>
<feature type="region of interest" description="Disordered" evidence="2">
    <location>
        <begin position="1"/>
        <end position="48"/>
    </location>
</feature>
<accession>A0A926RXE2</accession>
<organism evidence="3 4">
    <name type="scientific">Polycladospora coralii</name>
    <dbReference type="NCBI Taxonomy" id="2771432"/>
    <lineage>
        <taxon>Bacteria</taxon>
        <taxon>Bacillati</taxon>
        <taxon>Bacillota</taxon>
        <taxon>Bacilli</taxon>
        <taxon>Bacillales</taxon>
        <taxon>Thermoactinomycetaceae</taxon>
        <taxon>Polycladospora</taxon>
    </lineage>
</organism>
<comment type="caution">
    <text evidence="3">The sequence shown here is derived from an EMBL/GenBank/DDBJ whole genome shotgun (WGS) entry which is preliminary data.</text>
</comment>
<sequence length="212" mass="24640">MGSRNENNRYEAKDQKPFSPPDSRFGFGRDRGLRNVSQDAKPKESRTQQQMMSMLNSLQQNFSSLLSVVNNRLSYDQTKEVAFDRLYKEMEEMKQDQELSQLRPLYIDLILLIDRMNTIYNDKLDSGEQNPELVSTLQTLSHEVLEILYRRGVDLIVATSNKFNPSIQQIVEVVPTNNPAEDNLVIHMVRHGFKYNDVVLRPEEVVVKKYQA</sequence>
<protein>
    <submittedName>
        <fullName evidence="3">Nucleotide exchange factor GrpE</fullName>
    </submittedName>
</protein>
<dbReference type="GO" id="GO:0006457">
    <property type="term" value="P:protein folding"/>
    <property type="evidence" value="ECO:0007669"/>
    <property type="project" value="InterPro"/>
</dbReference>
<dbReference type="GO" id="GO:0051087">
    <property type="term" value="F:protein-folding chaperone binding"/>
    <property type="evidence" value="ECO:0007669"/>
    <property type="project" value="InterPro"/>
</dbReference>
<keyword evidence="1" id="KW-0143">Chaperone</keyword>
<evidence type="ECO:0000313" key="3">
    <source>
        <dbReference type="EMBL" id="MBD1372436.1"/>
    </source>
</evidence>
<name>A0A926RXE2_9BACL</name>
<dbReference type="GO" id="GO:0000774">
    <property type="term" value="F:adenyl-nucleotide exchange factor activity"/>
    <property type="evidence" value="ECO:0007669"/>
    <property type="project" value="InterPro"/>
</dbReference>
<proteinExistence type="predicted"/>
<evidence type="ECO:0000256" key="1">
    <source>
        <dbReference type="ARBA" id="ARBA00023186"/>
    </source>
</evidence>
<dbReference type="Pfam" id="PF01025">
    <property type="entry name" value="GrpE"/>
    <property type="match status" value="1"/>
</dbReference>
<keyword evidence="4" id="KW-1185">Reference proteome</keyword>
<dbReference type="EMBL" id="JACXAH010000010">
    <property type="protein sequence ID" value="MBD1372436.1"/>
    <property type="molecule type" value="Genomic_DNA"/>
</dbReference>
<dbReference type="Proteomes" id="UP000661691">
    <property type="component" value="Unassembled WGS sequence"/>
</dbReference>